<feature type="modified residue" description="4-aspartylphosphate" evidence="6">
    <location>
        <position position="51"/>
    </location>
</feature>
<dbReference type="PROSITE" id="PS50110">
    <property type="entry name" value="RESPONSE_REGULATORY"/>
    <property type="match status" value="1"/>
</dbReference>
<accession>A0A1E7Z7D0</accession>
<feature type="DNA-binding region" description="OmpR/PhoB-type" evidence="7">
    <location>
        <begin position="120"/>
        <end position="222"/>
    </location>
</feature>
<reference evidence="10 11" key="1">
    <citation type="submission" date="2016-08" db="EMBL/GenBank/DDBJ databases">
        <authorList>
            <person name="Seilhamer J.J."/>
        </authorList>
    </citation>
    <scope>NUCLEOTIDE SEQUENCE [LARGE SCALE GENOMIC DNA]</scope>
    <source>
        <strain evidence="10 11">KCTC 42603</strain>
    </source>
</reference>
<dbReference type="Pfam" id="PF00486">
    <property type="entry name" value="Trans_reg_C"/>
    <property type="match status" value="1"/>
</dbReference>
<evidence type="ECO:0000259" key="8">
    <source>
        <dbReference type="PROSITE" id="PS50110"/>
    </source>
</evidence>
<evidence type="ECO:0000256" key="6">
    <source>
        <dbReference type="PROSITE-ProRule" id="PRU00169"/>
    </source>
</evidence>
<evidence type="ECO:0000256" key="7">
    <source>
        <dbReference type="PROSITE-ProRule" id="PRU01091"/>
    </source>
</evidence>
<organism evidence="10 11">
    <name type="scientific">Alteromonas confluentis</name>
    <dbReference type="NCBI Taxonomy" id="1656094"/>
    <lineage>
        <taxon>Bacteria</taxon>
        <taxon>Pseudomonadati</taxon>
        <taxon>Pseudomonadota</taxon>
        <taxon>Gammaproteobacteria</taxon>
        <taxon>Alteromonadales</taxon>
        <taxon>Alteromonadaceae</taxon>
        <taxon>Alteromonas/Salinimonas group</taxon>
        <taxon>Alteromonas</taxon>
    </lineage>
</organism>
<evidence type="ECO:0000256" key="1">
    <source>
        <dbReference type="ARBA" id="ARBA00022553"/>
    </source>
</evidence>
<dbReference type="InterPro" id="IPR011006">
    <property type="entry name" value="CheY-like_superfamily"/>
</dbReference>
<gene>
    <name evidence="10" type="ORF">BFC18_18605</name>
</gene>
<dbReference type="CDD" id="cd00383">
    <property type="entry name" value="trans_reg_C"/>
    <property type="match status" value="1"/>
</dbReference>
<feature type="domain" description="Response regulatory" evidence="8">
    <location>
        <begin position="2"/>
        <end position="117"/>
    </location>
</feature>
<dbReference type="InterPro" id="IPR001789">
    <property type="entry name" value="Sig_transdc_resp-reg_receiver"/>
</dbReference>
<keyword evidence="1 6" id="KW-0597">Phosphoprotein</keyword>
<sequence>MKILIVEDNLQVMETLCDYLMLDGHIVECAYDGKAALSLLGAVRFDVIIMDIMMPRLNGIETVAAIRQTLHLSTPILFLTAKDAISDKLDAFNAGGDDYLVKPFDMKELELRVTALSKRGERIDVTPIRVGELSFIAHKDHFTYAESILKLSPKQHLILKELITAYPATVSRERMTEALWGDESPDSDALRSHVYSLRSHLKKVAGKDLLGTAYGKGFNLVL</sequence>
<dbReference type="Proteomes" id="UP000175691">
    <property type="component" value="Unassembled WGS sequence"/>
</dbReference>
<dbReference type="GO" id="GO:0000976">
    <property type="term" value="F:transcription cis-regulatory region binding"/>
    <property type="evidence" value="ECO:0007669"/>
    <property type="project" value="TreeGrafter"/>
</dbReference>
<dbReference type="AlphaFoldDB" id="A0A1E7Z7D0"/>
<keyword evidence="3" id="KW-0805">Transcription regulation</keyword>
<evidence type="ECO:0000256" key="5">
    <source>
        <dbReference type="ARBA" id="ARBA00023163"/>
    </source>
</evidence>
<dbReference type="SUPFAM" id="SSF52172">
    <property type="entry name" value="CheY-like"/>
    <property type="match status" value="1"/>
</dbReference>
<dbReference type="InterPro" id="IPR016032">
    <property type="entry name" value="Sig_transdc_resp-reg_C-effctor"/>
</dbReference>
<dbReference type="GO" id="GO:0032993">
    <property type="term" value="C:protein-DNA complex"/>
    <property type="evidence" value="ECO:0007669"/>
    <property type="project" value="TreeGrafter"/>
</dbReference>
<proteinExistence type="predicted"/>
<dbReference type="GO" id="GO:0006355">
    <property type="term" value="P:regulation of DNA-templated transcription"/>
    <property type="evidence" value="ECO:0007669"/>
    <property type="project" value="InterPro"/>
</dbReference>
<dbReference type="Gene3D" id="1.10.10.10">
    <property type="entry name" value="Winged helix-like DNA-binding domain superfamily/Winged helix DNA-binding domain"/>
    <property type="match status" value="1"/>
</dbReference>
<dbReference type="SUPFAM" id="SSF46894">
    <property type="entry name" value="C-terminal effector domain of the bipartite response regulators"/>
    <property type="match status" value="1"/>
</dbReference>
<evidence type="ECO:0000313" key="10">
    <source>
        <dbReference type="EMBL" id="OFC69420.1"/>
    </source>
</evidence>
<dbReference type="STRING" id="1656094.BFC18_18605"/>
<dbReference type="InterPro" id="IPR036388">
    <property type="entry name" value="WH-like_DNA-bd_sf"/>
</dbReference>
<keyword evidence="11" id="KW-1185">Reference proteome</keyword>
<dbReference type="GO" id="GO:0005829">
    <property type="term" value="C:cytosol"/>
    <property type="evidence" value="ECO:0007669"/>
    <property type="project" value="TreeGrafter"/>
</dbReference>
<feature type="domain" description="OmpR/PhoB-type" evidence="9">
    <location>
        <begin position="120"/>
        <end position="222"/>
    </location>
</feature>
<evidence type="ECO:0000256" key="3">
    <source>
        <dbReference type="ARBA" id="ARBA00023015"/>
    </source>
</evidence>
<evidence type="ECO:0000256" key="2">
    <source>
        <dbReference type="ARBA" id="ARBA00023012"/>
    </source>
</evidence>
<name>A0A1E7Z7D0_9ALTE</name>
<dbReference type="InterPro" id="IPR039420">
    <property type="entry name" value="WalR-like"/>
</dbReference>
<evidence type="ECO:0000313" key="11">
    <source>
        <dbReference type="Proteomes" id="UP000175691"/>
    </source>
</evidence>
<dbReference type="Gene3D" id="6.10.250.690">
    <property type="match status" value="1"/>
</dbReference>
<dbReference type="SMART" id="SM00448">
    <property type="entry name" value="REC"/>
    <property type="match status" value="1"/>
</dbReference>
<evidence type="ECO:0000256" key="4">
    <source>
        <dbReference type="ARBA" id="ARBA00023125"/>
    </source>
</evidence>
<dbReference type="EMBL" id="MDHN01000040">
    <property type="protein sequence ID" value="OFC69420.1"/>
    <property type="molecule type" value="Genomic_DNA"/>
</dbReference>
<dbReference type="OrthoDB" id="9802426at2"/>
<dbReference type="InterPro" id="IPR001867">
    <property type="entry name" value="OmpR/PhoB-type_DNA-bd"/>
</dbReference>
<dbReference type="PANTHER" id="PTHR48111:SF22">
    <property type="entry name" value="REGULATOR OF RPOS"/>
    <property type="match status" value="1"/>
</dbReference>
<dbReference type="SMART" id="SM00862">
    <property type="entry name" value="Trans_reg_C"/>
    <property type="match status" value="1"/>
</dbReference>
<evidence type="ECO:0000259" key="9">
    <source>
        <dbReference type="PROSITE" id="PS51755"/>
    </source>
</evidence>
<dbReference type="CDD" id="cd17574">
    <property type="entry name" value="REC_OmpR"/>
    <property type="match status" value="1"/>
</dbReference>
<comment type="caution">
    <text evidence="10">The sequence shown here is derived from an EMBL/GenBank/DDBJ whole genome shotgun (WGS) entry which is preliminary data.</text>
</comment>
<dbReference type="Gene3D" id="3.40.50.2300">
    <property type="match status" value="1"/>
</dbReference>
<dbReference type="RefSeq" id="WP_070126866.1">
    <property type="nucleotide sequence ID" value="NZ_MDHN01000040.1"/>
</dbReference>
<dbReference type="PROSITE" id="PS51755">
    <property type="entry name" value="OMPR_PHOB"/>
    <property type="match status" value="1"/>
</dbReference>
<keyword evidence="4 7" id="KW-0238">DNA-binding</keyword>
<protein>
    <submittedName>
        <fullName evidence="10">Two-component system response regulator</fullName>
    </submittedName>
</protein>
<dbReference type="PANTHER" id="PTHR48111">
    <property type="entry name" value="REGULATOR OF RPOS"/>
    <property type="match status" value="1"/>
</dbReference>
<keyword evidence="2" id="KW-0902">Two-component regulatory system</keyword>
<dbReference type="Pfam" id="PF00072">
    <property type="entry name" value="Response_reg"/>
    <property type="match status" value="1"/>
</dbReference>
<dbReference type="GO" id="GO:0000156">
    <property type="term" value="F:phosphorelay response regulator activity"/>
    <property type="evidence" value="ECO:0007669"/>
    <property type="project" value="TreeGrafter"/>
</dbReference>
<keyword evidence="5" id="KW-0804">Transcription</keyword>